<sequence length="87" mass="9304">MSLRTALREARIVTVAILVATLWTVLTVLDVAGRFNWMAFDTSAYVGQTAVGGVVGLLVLIAFLGLLVGLYSEVTEADPAPETWPPQ</sequence>
<dbReference type="AlphaFoldDB" id="A0ABD5MC18"/>
<protein>
    <recommendedName>
        <fullName evidence="4">Cox cluster protein</fullName>
    </recommendedName>
</protein>
<reference evidence="2 3" key="1">
    <citation type="submission" date="2024-08" db="EMBL/GenBank/DDBJ databases">
        <title>Halobellus sp. MBLA0158 whole genome sequence.</title>
        <authorList>
            <person name="Hwang C.Y."/>
            <person name="Cho E.-S."/>
            <person name="Seo M.-J."/>
        </authorList>
    </citation>
    <scope>NUCLEOTIDE SEQUENCE [LARGE SCALE GENOMIC DNA]</scope>
    <source>
        <strain evidence="2 3">MBLA0158</strain>
    </source>
</reference>
<keyword evidence="3" id="KW-1185">Reference proteome</keyword>
<evidence type="ECO:0000313" key="3">
    <source>
        <dbReference type="Proteomes" id="UP001570511"/>
    </source>
</evidence>
<evidence type="ECO:0000313" key="2">
    <source>
        <dbReference type="EMBL" id="MFA1610028.1"/>
    </source>
</evidence>
<feature type="transmembrane region" description="Helical" evidence="1">
    <location>
        <begin position="49"/>
        <end position="71"/>
    </location>
</feature>
<evidence type="ECO:0000256" key="1">
    <source>
        <dbReference type="SAM" id="Phobius"/>
    </source>
</evidence>
<keyword evidence="1" id="KW-0812">Transmembrane</keyword>
<gene>
    <name evidence="2" type="ORF">OS889_03280</name>
</gene>
<dbReference type="Proteomes" id="UP001570511">
    <property type="component" value="Unassembled WGS sequence"/>
</dbReference>
<keyword evidence="1" id="KW-0472">Membrane</keyword>
<accession>A0ABD5MC18</accession>
<evidence type="ECO:0008006" key="4">
    <source>
        <dbReference type="Google" id="ProtNLM"/>
    </source>
</evidence>
<name>A0ABD5MC18_9EURY</name>
<organism evidence="2 3">
    <name type="scientific">Halobellus rubicundus</name>
    <dbReference type="NCBI Taxonomy" id="2996466"/>
    <lineage>
        <taxon>Archaea</taxon>
        <taxon>Methanobacteriati</taxon>
        <taxon>Methanobacteriota</taxon>
        <taxon>Stenosarchaea group</taxon>
        <taxon>Halobacteria</taxon>
        <taxon>Halobacteriales</taxon>
        <taxon>Haloferacaceae</taxon>
        <taxon>Halobellus</taxon>
    </lineage>
</organism>
<proteinExistence type="predicted"/>
<comment type="caution">
    <text evidence="2">The sequence shown here is derived from an EMBL/GenBank/DDBJ whole genome shotgun (WGS) entry which is preliminary data.</text>
</comment>
<keyword evidence="1" id="KW-1133">Transmembrane helix</keyword>
<dbReference type="EMBL" id="JBGNYA010000001">
    <property type="protein sequence ID" value="MFA1610028.1"/>
    <property type="molecule type" value="Genomic_DNA"/>
</dbReference>
<feature type="transmembrane region" description="Helical" evidence="1">
    <location>
        <begin position="12"/>
        <end position="29"/>
    </location>
</feature>
<dbReference type="RefSeq" id="WP_372387238.1">
    <property type="nucleotide sequence ID" value="NZ_JBGNYA010000001.1"/>
</dbReference>